<organism evidence="1 2">
    <name type="scientific">Phytophthora megakarya</name>
    <dbReference type="NCBI Taxonomy" id="4795"/>
    <lineage>
        <taxon>Eukaryota</taxon>
        <taxon>Sar</taxon>
        <taxon>Stramenopiles</taxon>
        <taxon>Oomycota</taxon>
        <taxon>Peronosporomycetes</taxon>
        <taxon>Peronosporales</taxon>
        <taxon>Peronosporaceae</taxon>
        <taxon>Phytophthora</taxon>
    </lineage>
</organism>
<dbReference type="EMBL" id="NBNE01000294">
    <property type="protein sequence ID" value="OWZ20744.1"/>
    <property type="molecule type" value="Genomic_DNA"/>
</dbReference>
<comment type="caution">
    <text evidence="1">The sequence shown here is derived from an EMBL/GenBank/DDBJ whole genome shotgun (WGS) entry which is preliminary data.</text>
</comment>
<sequence length="66" mass="7194">MVPRPESTTPEDRVEIKILTCRIVGSEGTFTTGHGARDDHEGYEEQFAFLDVAPGGATRTSTQVEV</sequence>
<evidence type="ECO:0000313" key="1">
    <source>
        <dbReference type="EMBL" id="OWZ20744.1"/>
    </source>
</evidence>
<gene>
    <name evidence="1" type="ORF">PHMEG_0004806</name>
</gene>
<evidence type="ECO:0000313" key="2">
    <source>
        <dbReference type="Proteomes" id="UP000198211"/>
    </source>
</evidence>
<protein>
    <submittedName>
        <fullName evidence="1">Uncharacterized protein</fullName>
    </submittedName>
</protein>
<keyword evidence="2" id="KW-1185">Reference proteome</keyword>
<reference evidence="2" key="1">
    <citation type="submission" date="2017-03" db="EMBL/GenBank/DDBJ databases">
        <title>Phytopthora megakarya and P. palmivora, two closely related causual agents of cacao black pod achieved similar genome size and gene model numbers by different mechanisms.</title>
        <authorList>
            <person name="Ali S."/>
            <person name="Shao J."/>
            <person name="Larry D.J."/>
            <person name="Kronmiller B."/>
            <person name="Shen D."/>
            <person name="Strem M.D."/>
            <person name="Melnick R.L."/>
            <person name="Guiltinan M.J."/>
            <person name="Tyler B.M."/>
            <person name="Meinhardt L.W."/>
            <person name="Bailey B.A."/>
        </authorList>
    </citation>
    <scope>NUCLEOTIDE SEQUENCE [LARGE SCALE GENOMIC DNA]</scope>
    <source>
        <strain evidence="2">zdho120</strain>
    </source>
</reference>
<proteinExistence type="predicted"/>
<name>A0A225WSY0_9STRA</name>
<dbReference type="OrthoDB" id="127417at2759"/>
<dbReference type="AlphaFoldDB" id="A0A225WSY0"/>
<dbReference type="Proteomes" id="UP000198211">
    <property type="component" value="Unassembled WGS sequence"/>
</dbReference>
<accession>A0A225WSY0</accession>